<organism evidence="1 2">
    <name type="scientific">Tritrichomonas musculus</name>
    <dbReference type="NCBI Taxonomy" id="1915356"/>
    <lineage>
        <taxon>Eukaryota</taxon>
        <taxon>Metamonada</taxon>
        <taxon>Parabasalia</taxon>
        <taxon>Tritrichomonadida</taxon>
        <taxon>Tritrichomonadidae</taxon>
        <taxon>Tritrichomonas</taxon>
    </lineage>
</organism>
<accession>A0ABR2GX38</accession>
<comment type="caution">
    <text evidence="1">The sequence shown here is derived from an EMBL/GenBank/DDBJ whole genome shotgun (WGS) entry which is preliminary data.</text>
</comment>
<dbReference type="Proteomes" id="UP001470230">
    <property type="component" value="Unassembled WGS sequence"/>
</dbReference>
<evidence type="ECO:0000313" key="2">
    <source>
        <dbReference type="Proteomes" id="UP001470230"/>
    </source>
</evidence>
<sequence length="298" mass="33464">MASREKNNQTYVELFSTIFNDVNDVAQFQQFNGISFGYVWKISPTLSLVHNLSMQPRIYSVKEHLQRGEPETPGSYQCILYGTPYDMVFSIKARELWIPEMSLTVPLPDSSLTLTYNIDQKFSSTISAEAVWQHKYFSFEGTCRALDNFSNGAFNLNLATNLKKLRMGLSVSHLLSEKNYALKSVFDFPVKNTTLGASVSTDLQEDLLVTTSARSTFKNTTAGISFHSYPLLLKSDVLIGYERLFLMSKVSTSFSLSGVVSTLYSRLVSTDTRISVSAMADLRSYKYDIGVDLNITPQ</sequence>
<gene>
    <name evidence="1" type="ORF">M9Y10_036368</name>
</gene>
<evidence type="ECO:0000313" key="1">
    <source>
        <dbReference type="EMBL" id="KAK8837830.1"/>
    </source>
</evidence>
<dbReference type="EMBL" id="JAPFFF010000058">
    <property type="protein sequence ID" value="KAK8837830.1"/>
    <property type="molecule type" value="Genomic_DNA"/>
</dbReference>
<evidence type="ECO:0008006" key="3">
    <source>
        <dbReference type="Google" id="ProtNLM"/>
    </source>
</evidence>
<name>A0ABR2GX38_9EUKA</name>
<reference evidence="1 2" key="1">
    <citation type="submission" date="2024-04" db="EMBL/GenBank/DDBJ databases">
        <title>Tritrichomonas musculus Genome.</title>
        <authorList>
            <person name="Alves-Ferreira E."/>
            <person name="Grigg M."/>
            <person name="Lorenzi H."/>
            <person name="Galac M."/>
        </authorList>
    </citation>
    <scope>NUCLEOTIDE SEQUENCE [LARGE SCALE GENOMIC DNA]</scope>
    <source>
        <strain evidence="1 2">EAF2021</strain>
    </source>
</reference>
<proteinExistence type="predicted"/>
<protein>
    <recommendedName>
        <fullName evidence="3">Mitochondrial distribution and morphology protein 10</fullName>
    </recommendedName>
</protein>
<keyword evidence="2" id="KW-1185">Reference proteome</keyword>